<keyword evidence="3 6" id="KW-0813">Transport</keyword>
<proteinExistence type="inferred from homology"/>
<dbReference type="InterPro" id="IPR011012">
    <property type="entry name" value="Longin-like_dom_sf"/>
</dbReference>
<evidence type="ECO:0000259" key="7">
    <source>
        <dbReference type="Pfam" id="PF01217"/>
    </source>
</evidence>
<evidence type="ECO:0000313" key="9">
    <source>
        <dbReference type="Proteomes" id="UP000241890"/>
    </source>
</evidence>
<dbReference type="InParanoid" id="A0A2R5GB81"/>
<dbReference type="OrthoDB" id="371463at2759"/>
<dbReference type="GO" id="GO:0012505">
    <property type="term" value="C:endomembrane system"/>
    <property type="evidence" value="ECO:0007669"/>
    <property type="project" value="UniProtKB-SubCell"/>
</dbReference>
<evidence type="ECO:0000256" key="6">
    <source>
        <dbReference type="PIRNR" id="PIRNR015588"/>
    </source>
</evidence>
<dbReference type="Gene3D" id="3.30.450.60">
    <property type="match status" value="1"/>
</dbReference>
<sequence length="151" mass="17667">MVREQINFILVQNRQGRTRLSKWYTPLQDAEKHAIEKDVFRVVATRDDAFTNFVEFNMGKHTHKLIYRRYAALNFVFCVDEKDNELGIYEAIHLLVEALDGYFGSVCELDLIFQFNKVFNVVDEYILGGKIQETNVKKILNKVKADDKLTD</sequence>
<protein>
    <recommendedName>
        <fullName evidence="6">AP complex subunit sigma</fullName>
    </recommendedName>
</protein>
<dbReference type="InterPro" id="IPR016635">
    <property type="entry name" value="AP_complex_ssu"/>
</dbReference>
<keyword evidence="5 6" id="KW-0472">Membrane</keyword>
<name>A0A2R5GB81_9STRA</name>
<keyword evidence="4 6" id="KW-0653">Protein transport</keyword>
<dbReference type="Pfam" id="PF01217">
    <property type="entry name" value="Clat_adaptor_s"/>
    <property type="match status" value="1"/>
</dbReference>
<dbReference type="InterPro" id="IPR022775">
    <property type="entry name" value="AP_mu_sigma_su"/>
</dbReference>
<reference evidence="8 9" key="1">
    <citation type="submission" date="2017-12" db="EMBL/GenBank/DDBJ databases">
        <title>Sequencing, de novo assembly and annotation of complete genome of a new Thraustochytrid species, strain FCC1311.</title>
        <authorList>
            <person name="Sedici K."/>
            <person name="Godart F."/>
            <person name="Aiese Cigliano R."/>
            <person name="Sanseverino W."/>
            <person name="Barakat M."/>
            <person name="Ortet P."/>
            <person name="Marechal E."/>
            <person name="Cagnac O."/>
            <person name="Amato A."/>
        </authorList>
    </citation>
    <scope>NUCLEOTIDE SEQUENCE [LARGE SCALE GENOMIC DNA]</scope>
</reference>
<evidence type="ECO:0000256" key="5">
    <source>
        <dbReference type="ARBA" id="ARBA00023136"/>
    </source>
</evidence>
<dbReference type="FunFam" id="3.30.450.60:FF:000010">
    <property type="entry name" value="AP complex subunit sigma"/>
    <property type="match status" value="1"/>
</dbReference>
<dbReference type="GO" id="GO:0005737">
    <property type="term" value="C:cytoplasm"/>
    <property type="evidence" value="ECO:0007669"/>
    <property type="project" value="UniProtKB-ARBA"/>
</dbReference>
<dbReference type="AlphaFoldDB" id="A0A2R5GB81"/>
<evidence type="ECO:0000256" key="1">
    <source>
        <dbReference type="ARBA" id="ARBA00004308"/>
    </source>
</evidence>
<evidence type="ECO:0000256" key="4">
    <source>
        <dbReference type="ARBA" id="ARBA00022927"/>
    </source>
</evidence>
<evidence type="ECO:0000256" key="2">
    <source>
        <dbReference type="ARBA" id="ARBA00006972"/>
    </source>
</evidence>
<dbReference type="Proteomes" id="UP000241890">
    <property type="component" value="Unassembled WGS sequence"/>
</dbReference>
<evidence type="ECO:0000256" key="3">
    <source>
        <dbReference type="ARBA" id="ARBA00022448"/>
    </source>
</evidence>
<keyword evidence="9" id="KW-1185">Reference proteome</keyword>
<accession>A0A2R5GB81</accession>
<organism evidence="8 9">
    <name type="scientific">Hondaea fermentalgiana</name>
    <dbReference type="NCBI Taxonomy" id="2315210"/>
    <lineage>
        <taxon>Eukaryota</taxon>
        <taxon>Sar</taxon>
        <taxon>Stramenopiles</taxon>
        <taxon>Bigyra</taxon>
        <taxon>Labyrinthulomycetes</taxon>
        <taxon>Thraustochytrida</taxon>
        <taxon>Thraustochytriidae</taxon>
        <taxon>Hondaea</taxon>
    </lineage>
</organism>
<dbReference type="PANTHER" id="PTHR11753">
    <property type="entry name" value="ADAPTOR COMPLEXES SMALL SUBUNIT FAMILY"/>
    <property type="match status" value="1"/>
</dbReference>
<evidence type="ECO:0000313" key="8">
    <source>
        <dbReference type="EMBL" id="GBG28252.1"/>
    </source>
</evidence>
<dbReference type="PIRSF" id="PIRSF015588">
    <property type="entry name" value="AP_complex_sigma"/>
    <property type="match status" value="1"/>
</dbReference>
<comment type="similarity">
    <text evidence="2 6">Belongs to the adaptor complexes small subunit family.</text>
</comment>
<comment type="caution">
    <text evidence="8">The sequence shown here is derived from an EMBL/GenBank/DDBJ whole genome shotgun (WGS) entry which is preliminary data.</text>
</comment>
<dbReference type="SUPFAM" id="SSF64356">
    <property type="entry name" value="SNARE-like"/>
    <property type="match status" value="1"/>
</dbReference>
<dbReference type="GO" id="GO:0006886">
    <property type="term" value="P:intracellular protein transport"/>
    <property type="evidence" value="ECO:0007669"/>
    <property type="project" value="UniProtKB-UniRule"/>
</dbReference>
<dbReference type="EMBL" id="BEYU01000040">
    <property type="protein sequence ID" value="GBG28252.1"/>
    <property type="molecule type" value="Genomic_DNA"/>
</dbReference>
<gene>
    <name evidence="8" type="ORF">FCC1311_044752</name>
</gene>
<feature type="domain" description="AP complex mu/sigma subunit" evidence="7">
    <location>
        <begin position="5"/>
        <end position="148"/>
    </location>
</feature>
<comment type="subcellular location">
    <subcellularLocation>
        <location evidence="1">Endomembrane system</location>
    </subcellularLocation>
</comment>